<keyword evidence="6" id="KW-1185">Reference proteome</keyword>
<dbReference type="InterPro" id="IPR024060">
    <property type="entry name" value="Ureidoglycolate_lyase_dom_sf"/>
</dbReference>
<dbReference type="PIRSF" id="PIRSF017306">
    <property type="entry name" value="Ureidogly_hydro"/>
    <property type="match status" value="1"/>
</dbReference>
<keyword evidence="2" id="KW-0659">Purine metabolism</keyword>
<comment type="subunit">
    <text evidence="1">Homodimer.</text>
</comment>
<dbReference type="SUPFAM" id="SSF51182">
    <property type="entry name" value="RmlC-like cupins"/>
    <property type="match status" value="1"/>
</dbReference>
<dbReference type="InterPro" id="IPR011051">
    <property type="entry name" value="RmlC_Cupin_sf"/>
</dbReference>
<dbReference type="EMBL" id="KZ989119">
    <property type="protein sequence ID" value="RKP28100.1"/>
    <property type="molecule type" value="Genomic_DNA"/>
</dbReference>
<name>A0A4P9Z8M7_9FUNG</name>
<evidence type="ECO:0000313" key="6">
    <source>
        <dbReference type="Proteomes" id="UP000278143"/>
    </source>
</evidence>
<evidence type="ECO:0000313" key="5">
    <source>
        <dbReference type="EMBL" id="RKP28100.1"/>
    </source>
</evidence>
<dbReference type="OrthoDB" id="10266039at2759"/>
<dbReference type="CDD" id="cd20298">
    <property type="entry name" value="cupin_UAH"/>
    <property type="match status" value="1"/>
</dbReference>
<organism evidence="5 6">
    <name type="scientific">Syncephalis pseudoplumigaleata</name>
    <dbReference type="NCBI Taxonomy" id="1712513"/>
    <lineage>
        <taxon>Eukaryota</taxon>
        <taxon>Fungi</taxon>
        <taxon>Fungi incertae sedis</taxon>
        <taxon>Zoopagomycota</taxon>
        <taxon>Zoopagomycotina</taxon>
        <taxon>Zoopagomycetes</taxon>
        <taxon>Zoopagales</taxon>
        <taxon>Piptocephalidaceae</taxon>
        <taxon>Syncephalis</taxon>
    </lineage>
</organism>
<dbReference type="PANTHER" id="PTHR21221:SF1">
    <property type="entry name" value="UREIDOGLYCOLATE LYASE"/>
    <property type="match status" value="1"/>
</dbReference>
<dbReference type="Proteomes" id="UP000278143">
    <property type="component" value="Unassembled WGS sequence"/>
</dbReference>
<keyword evidence="3" id="KW-0456">Lyase</keyword>
<keyword evidence="5" id="KW-0378">Hydrolase</keyword>
<accession>A0A4P9Z8M7</accession>
<dbReference type="PANTHER" id="PTHR21221">
    <property type="entry name" value="UREIDOGLYCOLATE HYDROLASE"/>
    <property type="match status" value="1"/>
</dbReference>
<proteinExistence type="predicted"/>
<feature type="non-terminal residue" evidence="5">
    <location>
        <position position="196"/>
    </location>
</feature>
<dbReference type="Gene3D" id="2.60.120.480">
    <property type="entry name" value="Ureidoglycolate hydrolase"/>
    <property type="match status" value="1"/>
</dbReference>
<sequence length="196" mass="21329">PLTPHSSLAPTVIQLTATPLSARDFADYGQVIAFPSSSETMGIAANQGTARRINYAAHLSNLRAASNETSRAAQANLALFRCEPPAALKDATHFHVRLLERHRWSTQAFLPVASTPSHPPDDVTHGYLVVVALNGPDNRPDLSTLAAFRATARQGINYNANVWHHPMVVLKTPMDFACLVWENGVAEEDCEEVNLP</sequence>
<dbReference type="GO" id="GO:0006144">
    <property type="term" value="P:purine nucleobase metabolic process"/>
    <property type="evidence" value="ECO:0007669"/>
    <property type="project" value="UniProtKB-KW"/>
</dbReference>
<dbReference type="Pfam" id="PF04115">
    <property type="entry name" value="Ureidogly_lyase"/>
    <property type="match status" value="1"/>
</dbReference>
<dbReference type="GO" id="GO:0000256">
    <property type="term" value="P:allantoin catabolic process"/>
    <property type="evidence" value="ECO:0007669"/>
    <property type="project" value="InterPro"/>
</dbReference>
<evidence type="ECO:0000256" key="2">
    <source>
        <dbReference type="ARBA" id="ARBA00022631"/>
    </source>
</evidence>
<evidence type="ECO:0000256" key="4">
    <source>
        <dbReference type="ARBA" id="ARBA00047684"/>
    </source>
</evidence>
<dbReference type="InterPro" id="IPR007247">
    <property type="entry name" value="Ureidogly_lyase"/>
</dbReference>
<comment type="catalytic activity">
    <reaction evidence="4">
        <text>(S)-ureidoglycolate = urea + glyoxylate</text>
        <dbReference type="Rhea" id="RHEA:11304"/>
        <dbReference type="ChEBI" id="CHEBI:16199"/>
        <dbReference type="ChEBI" id="CHEBI:36655"/>
        <dbReference type="ChEBI" id="CHEBI:57296"/>
        <dbReference type="EC" id="4.3.2.3"/>
    </reaction>
</comment>
<reference evidence="6" key="1">
    <citation type="journal article" date="2018" name="Nat. Microbiol.">
        <title>Leveraging single-cell genomics to expand the fungal tree of life.</title>
        <authorList>
            <person name="Ahrendt S.R."/>
            <person name="Quandt C.A."/>
            <person name="Ciobanu D."/>
            <person name="Clum A."/>
            <person name="Salamov A."/>
            <person name="Andreopoulos B."/>
            <person name="Cheng J.F."/>
            <person name="Woyke T."/>
            <person name="Pelin A."/>
            <person name="Henrissat B."/>
            <person name="Reynolds N.K."/>
            <person name="Benny G.L."/>
            <person name="Smith M.E."/>
            <person name="James T.Y."/>
            <person name="Grigoriev I.V."/>
        </authorList>
    </citation>
    <scope>NUCLEOTIDE SEQUENCE [LARGE SCALE GENOMIC DNA]</scope>
    <source>
        <strain evidence="6">Benny S71-1</strain>
    </source>
</reference>
<protein>
    <submittedName>
        <fullName evidence="5">Ureidoglycolate hydrolase</fullName>
    </submittedName>
</protein>
<gene>
    <name evidence="5" type="ORF">SYNPS1DRAFT_2188</name>
</gene>
<evidence type="ECO:0000256" key="3">
    <source>
        <dbReference type="ARBA" id="ARBA00023239"/>
    </source>
</evidence>
<evidence type="ECO:0000256" key="1">
    <source>
        <dbReference type="ARBA" id="ARBA00011738"/>
    </source>
</evidence>
<dbReference type="AlphaFoldDB" id="A0A4P9Z8M7"/>
<feature type="non-terminal residue" evidence="5">
    <location>
        <position position="1"/>
    </location>
</feature>
<dbReference type="GO" id="GO:0050385">
    <property type="term" value="F:ureidoglycolate lyase activity"/>
    <property type="evidence" value="ECO:0007669"/>
    <property type="project" value="UniProtKB-EC"/>
</dbReference>
<dbReference type="InterPro" id="IPR047233">
    <property type="entry name" value="UAH_cupin"/>
</dbReference>
<dbReference type="GO" id="GO:0004848">
    <property type="term" value="F:ureidoglycolate hydrolase activity"/>
    <property type="evidence" value="ECO:0007669"/>
    <property type="project" value="InterPro"/>
</dbReference>